<keyword evidence="2" id="KW-1185">Reference proteome</keyword>
<dbReference type="InterPro" id="IPR036378">
    <property type="entry name" value="FAS1_dom_sf"/>
</dbReference>
<accession>A0ABP9CB50</accession>
<comment type="caution">
    <text evidence="1">The sequence shown here is derived from an EMBL/GenBank/DDBJ whole genome shotgun (WGS) entry which is preliminary data.</text>
</comment>
<dbReference type="SUPFAM" id="SSF82153">
    <property type="entry name" value="FAS1 domain"/>
    <property type="match status" value="1"/>
</dbReference>
<name>A0ABP9CB50_9SPHI</name>
<dbReference type="Proteomes" id="UP001501411">
    <property type="component" value="Unassembled WGS sequence"/>
</dbReference>
<protein>
    <submittedName>
        <fullName evidence="1">Fasciclin domain-containing protein</fullName>
    </submittedName>
</protein>
<sequence>MVLFNAKNEKIMKQRNITSFKQLGIGLLLVTLLWGACKRDEYYTDGGLANPHFEGTILQYLDSKPMQFDTIAEIVRLAGLEETFNNEEFTFFCPSDRDIKDLISDYRHDGVNKKLYELNRDTIKTLGDVDSLIWRKYLLRYMFRGRNVLADYPQIDPDLSNVYPGQNYYAYDNSISKIGVFYNDAVSSDGKSVLKYMGYRQLFIYYIPNLSYPDMTIENRVASSDIQPTNGVVHVLDYTRGSFGFDSGEVIDDIVQSKR</sequence>
<proteinExistence type="predicted"/>
<dbReference type="EMBL" id="BAABIQ010000044">
    <property type="protein sequence ID" value="GAA4807288.1"/>
    <property type="molecule type" value="Genomic_DNA"/>
</dbReference>
<gene>
    <name evidence="1" type="ORF">GCM10023231_40600</name>
</gene>
<dbReference type="Gene3D" id="2.30.180.10">
    <property type="entry name" value="FAS1 domain"/>
    <property type="match status" value="1"/>
</dbReference>
<evidence type="ECO:0000313" key="1">
    <source>
        <dbReference type="EMBL" id="GAA4807288.1"/>
    </source>
</evidence>
<reference evidence="2" key="1">
    <citation type="journal article" date="2019" name="Int. J. Syst. Evol. Microbiol.">
        <title>The Global Catalogue of Microorganisms (GCM) 10K type strain sequencing project: providing services to taxonomists for standard genome sequencing and annotation.</title>
        <authorList>
            <consortium name="The Broad Institute Genomics Platform"/>
            <consortium name="The Broad Institute Genome Sequencing Center for Infectious Disease"/>
            <person name="Wu L."/>
            <person name="Ma J."/>
        </authorList>
    </citation>
    <scope>NUCLEOTIDE SEQUENCE [LARGE SCALE GENOMIC DNA]</scope>
    <source>
        <strain evidence="2">JCM 18200</strain>
    </source>
</reference>
<evidence type="ECO:0000313" key="2">
    <source>
        <dbReference type="Proteomes" id="UP001501411"/>
    </source>
</evidence>
<organism evidence="1 2">
    <name type="scientific">Olivibacter ginsenosidimutans</name>
    <dbReference type="NCBI Taxonomy" id="1176537"/>
    <lineage>
        <taxon>Bacteria</taxon>
        <taxon>Pseudomonadati</taxon>
        <taxon>Bacteroidota</taxon>
        <taxon>Sphingobacteriia</taxon>
        <taxon>Sphingobacteriales</taxon>
        <taxon>Sphingobacteriaceae</taxon>
        <taxon>Olivibacter</taxon>
    </lineage>
</organism>